<evidence type="ECO:0000313" key="6">
    <source>
        <dbReference type="Proteomes" id="UP000095283"/>
    </source>
</evidence>
<comment type="similarity">
    <text evidence="1">Belongs to the universal ribosomal protein uS15 family.</text>
</comment>
<dbReference type="GO" id="GO:0003723">
    <property type="term" value="F:RNA binding"/>
    <property type="evidence" value="ECO:0007669"/>
    <property type="project" value="TreeGrafter"/>
</dbReference>
<evidence type="ECO:0000256" key="3">
    <source>
        <dbReference type="ARBA" id="ARBA00023274"/>
    </source>
</evidence>
<keyword evidence="2" id="KW-0689">Ribosomal protein</keyword>
<dbReference type="Gene3D" id="6.10.360.10">
    <property type="match status" value="1"/>
</dbReference>
<reference evidence="7" key="1">
    <citation type="submission" date="2016-11" db="UniProtKB">
        <authorList>
            <consortium name="WormBaseParasite"/>
        </authorList>
    </citation>
    <scope>IDENTIFICATION</scope>
</reference>
<keyword evidence="3" id="KW-0687">Ribonucleoprotein</keyword>
<dbReference type="GO" id="GO:0003735">
    <property type="term" value="F:structural constituent of ribosome"/>
    <property type="evidence" value="ECO:0007669"/>
    <property type="project" value="TreeGrafter"/>
</dbReference>
<dbReference type="SUPFAM" id="SSF48678">
    <property type="entry name" value="Moesin tail domain"/>
    <property type="match status" value="1"/>
</dbReference>
<dbReference type="PANTHER" id="PTHR46685">
    <property type="entry name" value="28S RIBOSOMAL PROTEIN S15, MITOCHONDRIAL"/>
    <property type="match status" value="1"/>
</dbReference>
<dbReference type="GO" id="GO:0005763">
    <property type="term" value="C:mitochondrial small ribosomal subunit"/>
    <property type="evidence" value="ECO:0007669"/>
    <property type="project" value="TreeGrafter"/>
</dbReference>
<dbReference type="GO" id="GO:0032543">
    <property type="term" value="P:mitochondrial translation"/>
    <property type="evidence" value="ECO:0007669"/>
    <property type="project" value="TreeGrafter"/>
</dbReference>
<dbReference type="GO" id="GO:0003779">
    <property type="term" value="F:actin binding"/>
    <property type="evidence" value="ECO:0007669"/>
    <property type="project" value="InterPro"/>
</dbReference>
<feature type="domain" description="Ezrin/radixin/moesin C-terminal" evidence="5">
    <location>
        <begin position="98"/>
        <end position="171"/>
    </location>
</feature>
<accession>A0A1I7XMQ6</accession>
<dbReference type="WBParaSite" id="Hba_19063">
    <property type="protein sequence ID" value="Hba_19063"/>
    <property type="gene ID" value="Hba_19063"/>
</dbReference>
<dbReference type="InterPro" id="IPR008954">
    <property type="entry name" value="Moesin_tail_sf"/>
</dbReference>
<dbReference type="Pfam" id="PF00769">
    <property type="entry name" value="ERM_C"/>
    <property type="match status" value="1"/>
</dbReference>
<evidence type="ECO:0000256" key="2">
    <source>
        <dbReference type="ARBA" id="ARBA00022980"/>
    </source>
</evidence>
<name>A0A1I7XMQ6_HETBA</name>
<dbReference type="InterPro" id="IPR011259">
    <property type="entry name" value="ERM_C_dom"/>
</dbReference>
<dbReference type="AlphaFoldDB" id="A0A1I7XMQ6"/>
<dbReference type="InterPro" id="IPR052137">
    <property type="entry name" value="uS15_ribosomal"/>
</dbReference>
<evidence type="ECO:0000313" key="7">
    <source>
        <dbReference type="WBParaSite" id="Hba_19063"/>
    </source>
</evidence>
<keyword evidence="6" id="KW-1185">Reference proteome</keyword>
<evidence type="ECO:0000259" key="5">
    <source>
        <dbReference type="Pfam" id="PF00769"/>
    </source>
</evidence>
<organism evidence="6 7">
    <name type="scientific">Heterorhabditis bacteriophora</name>
    <name type="common">Entomopathogenic nematode worm</name>
    <dbReference type="NCBI Taxonomy" id="37862"/>
    <lineage>
        <taxon>Eukaryota</taxon>
        <taxon>Metazoa</taxon>
        <taxon>Ecdysozoa</taxon>
        <taxon>Nematoda</taxon>
        <taxon>Chromadorea</taxon>
        <taxon>Rhabditida</taxon>
        <taxon>Rhabditina</taxon>
        <taxon>Rhabditomorpha</taxon>
        <taxon>Strongyloidea</taxon>
        <taxon>Heterorhabditidae</taxon>
        <taxon>Heterorhabditis</taxon>
    </lineage>
</organism>
<evidence type="ECO:0000256" key="4">
    <source>
        <dbReference type="SAM" id="Coils"/>
    </source>
</evidence>
<dbReference type="PANTHER" id="PTHR46685:SF1">
    <property type="entry name" value="SMALL RIBOSOMAL SUBUNIT PROTEIN US15M"/>
    <property type="match status" value="1"/>
</dbReference>
<dbReference type="Proteomes" id="UP000095283">
    <property type="component" value="Unplaced"/>
</dbReference>
<sequence>MSAREQAEARQREAEDRMRRMQEDMERAKRELIEAQNTIHNLETQLRQLQLVRDKQYFYISYQLFNFRLVVGQMIRYLSVYVFIYLELTNDADQHVPQRELERITAAEQNLNIKTKLELLTRELEGVKDERGVTDYDVLHMENKRAGRDKYKTLRQIRGGNTKRRIDQYENIFLSNMIYRYSIEPVYPGNLSYLCMIDIDWLFSFFCCERGRTVFYNIHKKVTDPAKQDPEYFEKEARKLPLDNHYIDALNKLYYEKIGSERDLGLKGADNLVSDRIKFGLPDINGSAPRFPYKNLDILQNAPGSVKKIFSIAFGTRRDHTTEWKAELIDKVNQHSLDNSSLEMRSDLSLLIIMVLSFVRGTKLKGLLVLEGKATDVVGQYEPSLIEGLSETVMHSALFYHPKPTMVK</sequence>
<proteinExistence type="inferred from homology"/>
<evidence type="ECO:0000256" key="1">
    <source>
        <dbReference type="ARBA" id="ARBA00008434"/>
    </source>
</evidence>
<protein>
    <submittedName>
        <fullName evidence="7">ERM domain-containing protein</fullName>
    </submittedName>
</protein>
<keyword evidence="4" id="KW-0175">Coiled coil</keyword>
<feature type="coiled-coil region" evidence="4">
    <location>
        <begin position="4"/>
        <end position="52"/>
    </location>
</feature>